<proteinExistence type="predicted"/>
<organism evidence="2 3">
    <name type="scientific">Xanthomonas dyei</name>
    <dbReference type="NCBI Taxonomy" id="743699"/>
    <lineage>
        <taxon>Bacteria</taxon>
        <taxon>Pseudomonadati</taxon>
        <taxon>Pseudomonadota</taxon>
        <taxon>Gammaproteobacteria</taxon>
        <taxon>Lysobacterales</taxon>
        <taxon>Lysobacteraceae</taxon>
        <taxon>Xanthomonas</taxon>
    </lineage>
</organism>
<dbReference type="EMBL" id="MDEE01000024">
    <property type="protein sequence ID" value="PPU55023.1"/>
    <property type="molecule type" value="Genomic_DNA"/>
</dbReference>
<dbReference type="Proteomes" id="UP000238908">
    <property type="component" value="Unassembled WGS sequence"/>
</dbReference>
<evidence type="ECO:0000313" key="3">
    <source>
        <dbReference type="Proteomes" id="UP000238908"/>
    </source>
</evidence>
<feature type="signal peptide" evidence="1">
    <location>
        <begin position="1"/>
        <end position="16"/>
    </location>
</feature>
<evidence type="ECO:0000313" key="2">
    <source>
        <dbReference type="EMBL" id="PPU55023.1"/>
    </source>
</evidence>
<dbReference type="AlphaFoldDB" id="A0A2S7C0D1"/>
<evidence type="ECO:0008006" key="4">
    <source>
        <dbReference type="Google" id="ProtNLM"/>
    </source>
</evidence>
<gene>
    <name evidence="2" type="ORF">XdyCFBP7245_15370</name>
</gene>
<comment type="caution">
    <text evidence="2">The sequence shown here is derived from an EMBL/GenBank/DDBJ whole genome shotgun (WGS) entry which is preliminary data.</text>
</comment>
<reference evidence="2 3" key="1">
    <citation type="submission" date="2016-08" db="EMBL/GenBank/DDBJ databases">
        <authorList>
            <person name="Seilhamer J.J."/>
        </authorList>
    </citation>
    <scope>NUCLEOTIDE SEQUENCE [LARGE SCALE GENOMIC DNA]</scope>
    <source>
        <strain evidence="2 3">CFBP7245</strain>
    </source>
</reference>
<sequence length="116" mass="12430">MLVLAILLAAASPAGAQKYAGQAAFEALADQADRRCPAQRIRSITPGDLDFAQDEFQAQLTQRDRTRLSAANTADARCADQNGLACQVHATLEAMQKTQLLTRFSAYLCAHPAPGQ</sequence>
<evidence type="ECO:0000256" key="1">
    <source>
        <dbReference type="SAM" id="SignalP"/>
    </source>
</evidence>
<feature type="chain" id="PRO_5015659301" description="Secreted protein" evidence="1">
    <location>
        <begin position="17"/>
        <end position="116"/>
    </location>
</feature>
<accession>A0A2S7C0D1</accession>
<keyword evidence="1" id="KW-0732">Signal</keyword>
<protein>
    <recommendedName>
        <fullName evidence="4">Secreted protein</fullName>
    </recommendedName>
</protein>
<name>A0A2S7C0D1_9XANT</name>